<evidence type="ECO:0000256" key="2">
    <source>
        <dbReference type="SAM" id="Phobius"/>
    </source>
</evidence>
<sequence>MFLVAEALTFRRVKQHCLDRGKQPPKDPYRCQFEYVLYHARPEEKKRRAMRNSHRARLGLKEGGRAHPVRAPEEPRPQVPRQGPRGAPGSEEVQAAEAGPGVAAEKKIAREEEEETIMSVCGHPSIPNCVSSDPALGFNMAASLYGAFVLALAAILCVNGVYHTTGETRLYELTKLFFRGLGDIVPKVWKSKDTAQSYITGRASGIGNAILYTGGFVAVLLPTLFISDGATIDSMSLGVFLFVLICLYFATGQYRGIAAPTSTALVVHQNPTTVEEARQLANAKFLEGAQSALGGAVLGALVALVVSLARFFEVRPENRFGDTMYIVTGVGLGVYLVTYYGSTLKRRDAGKMDVEQFERSVSEYLRAHERLKRVSLQAKEARDPIKQEIDALQGTVMGYMAERGIGELEYGENVLLLKESRRANTLNKKSLLEALQKYFRGDGQRAEACLEFVLEEIGTRTVSVLSRRKVKKATKTAPTIPDNLENEAPPDLVYDSE</sequence>
<feature type="transmembrane region" description="Helical" evidence="2">
    <location>
        <begin position="209"/>
        <end position="226"/>
    </location>
</feature>
<proteinExistence type="predicted"/>
<name>A0ABP0L766_9DINO</name>
<feature type="transmembrane region" description="Helical" evidence="2">
    <location>
        <begin position="324"/>
        <end position="342"/>
    </location>
</feature>
<protein>
    <recommendedName>
        <fullName evidence="5">H(+)-exporting diphosphatase</fullName>
    </recommendedName>
</protein>
<evidence type="ECO:0008006" key="5">
    <source>
        <dbReference type="Google" id="ProtNLM"/>
    </source>
</evidence>
<dbReference type="InterPro" id="IPR043918">
    <property type="entry name" value="DUF5760"/>
</dbReference>
<evidence type="ECO:0000313" key="4">
    <source>
        <dbReference type="Proteomes" id="UP001642464"/>
    </source>
</evidence>
<feature type="compositionally biased region" description="Low complexity" evidence="1">
    <location>
        <begin position="79"/>
        <end position="88"/>
    </location>
</feature>
<dbReference type="Pfam" id="PF19064">
    <property type="entry name" value="DUF5760"/>
    <property type="match status" value="1"/>
</dbReference>
<keyword evidence="4" id="KW-1185">Reference proteome</keyword>
<gene>
    <name evidence="3" type="ORF">SCF082_LOCUS21106</name>
</gene>
<evidence type="ECO:0000313" key="3">
    <source>
        <dbReference type="EMBL" id="CAK9034996.1"/>
    </source>
</evidence>
<feature type="transmembrane region" description="Helical" evidence="2">
    <location>
        <begin position="292"/>
        <end position="312"/>
    </location>
</feature>
<keyword evidence="2" id="KW-0472">Membrane</keyword>
<comment type="caution">
    <text evidence="3">The sequence shown here is derived from an EMBL/GenBank/DDBJ whole genome shotgun (WGS) entry which is preliminary data.</text>
</comment>
<feature type="transmembrane region" description="Helical" evidence="2">
    <location>
        <begin position="136"/>
        <end position="162"/>
    </location>
</feature>
<feature type="region of interest" description="Disordered" evidence="1">
    <location>
        <begin position="45"/>
        <end position="103"/>
    </location>
</feature>
<organism evidence="3 4">
    <name type="scientific">Durusdinium trenchii</name>
    <dbReference type="NCBI Taxonomy" id="1381693"/>
    <lineage>
        <taxon>Eukaryota</taxon>
        <taxon>Sar</taxon>
        <taxon>Alveolata</taxon>
        <taxon>Dinophyceae</taxon>
        <taxon>Suessiales</taxon>
        <taxon>Symbiodiniaceae</taxon>
        <taxon>Durusdinium</taxon>
    </lineage>
</organism>
<evidence type="ECO:0000256" key="1">
    <source>
        <dbReference type="SAM" id="MobiDB-lite"/>
    </source>
</evidence>
<keyword evidence="2" id="KW-1133">Transmembrane helix</keyword>
<accession>A0ABP0L766</accession>
<reference evidence="3 4" key="1">
    <citation type="submission" date="2024-02" db="EMBL/GenBank/DDBJ databases">
        <authorList>
            <person name="Chen Y."/>
            <person name="Shah S."/>
            <person name="Dougan E. K."/>
            <person name="Thang M."/>
            <person name="Chan C."/>
        </authorList>
    </citation>
    <scope>NUCLEOTIDE SEQUENCE [LARGE SCALE GENOMIC DNA]</scope>
</reference>
<dbReference type="Proteomes" id="UP001642464">
    <property type="component" value="Unassembled WGS sequence"/>
</dbReference>
<feature type="compositionally biased region" description="Basic and acidic residues" evidence="1">
    <location>
        <begin position="59"/>
        <end position="76"/>
    </location>
</feature>
<feature type="region of interest" description="Disordered" evidence="1">
    <location>
        <begin position="475"/>
        <end position="497"/>
    </location>
</feature>
<keyword evidence="2" id="KW-0812">Transmembrane</keyword>
<dbReference type="EMBL" id="CAXAMM010014914">
    <property type="protein sequence ID" value="CAK9034996.1"/>
    <property type="molecule type" value="Genomic_DNA"/>
</dbReference>
<feature type="compositionally biased region" description="Basic residues" evidence="1">
    <location>
        <begin position="47"/>
        <end position="58"/>
    </location>
</feature>
<feature type="transmembrane region" description="Helical" evidence="2">
    <location>
        <begin position="232"/>
        <end position="250"/>
    </location>
</feature>